<dbReference type="PANTHER" id="PTHR24184:SF11">
    <property type="entry name" value="ANKYRIN REPEAT AND SOCS BOX CONTAINING 3"/>
    <property type="match status" value="1"/>
</dbReference>
<protein>
    <submittedName>
        <fullName evidence="2">Ankyrin repeat-containing domain protein</fullName>
    </submittedName>
</protein>
<proteinExistence type="predicted"/>
<dbReference type="Pfam" id="PF00023">
    <property type="entry name" value="Ank"/>
    <property type="match status" value="1"/>
</dbReference>
<organism evidence="2 3">
    <name type="scientific">Diplogelasinospora grovesii</name>
    <dbReference type="NCBI Taxonomy" id="303347"/>
    <lineage>
        <taxon>Eukaryota</taxon>
        <taxon>Fungi</taxon>
        <taxon>Dikarya</taxon>
        <taxon>Ascomycota</taxon>
        <taxon>Pezizomycotina</taxon>
        <taxon>Sordariomycetes</taxon>
        <taxon>Sordariomycetidae</taxon>
        <taxon>Sordariales</taxon>
        <taxon>Diplogelasinosporaceae</taxon>
        <taxon>Diplogelasinospora</taxon>
    </lineage>
</organism>
<dbReference type="PROSITE" id="PS50088">
    <property type="entry name" value="ANK_REPEAT"/>
    <property type="match status" value="5"/>
</dbReference>
<feature type="repeat" description="ANK" evidence="1">
    <location>
        <begin position="490"/>
        <end position="513"/>
    </location>
</feature>
<feature type="repeat" description="ANK" evidence="1">
    <location>
        <begin position="357"/>
        <end position="389"/>
    </location>
</feature>
<keyword evidence="1" id="KW-0040">ANK repeat</keyword>
<comment type="caution">
    <text evidence="2">The sequence shown here is derived from an EMBL/GenBank/DDBJ whole genome shotgun (WGS) entry which is preliminary data.</text>
</comment>
<dbReference type="SUPFAM" id="SSF48403">
    <property type="entry name" value="Ankyrin repeat"/>
    <property type="match status" value="1"/>
</dbReference>
<sequence length="634" mass="70623">MIVSRDEPGIRRGLPSYVSEYRILSEDVRLDTESYARTIVDRKLSKKSEATKNGLALRMADRCNGQFLWLKMQEGSLDSWMSKKALTEVIDETPAGLEHLYDRNWDDILRFPHLKRSRAIDLLRWAAFALPPLTVYEMTEALLINDECDDLPVDEIPNIIDEDFVGSGIIGLCGSQLEVKSNSSEPDIGHRTVHLAHFSVRQYFVSKMSAPASALATNERLMSSIEANQNGILGRLCLRYVSFLSVWREPLQVETSQFKGSFRDYAAGSWHQHVAACEPIDAETVDLMNALFDSSNPNWDAWRTWFDQNDAELNTAEGENAVRTASPLYYASLLGLVGIVRHLLREPKHIMTEKASSGRTALGAACIKGHMAIVDMLLQAGASIAERDNVGRTALYLAAWNGRYSLLKLLLERGADLTIPNDYGWTPLNSASDSGHVEVVKLLLEKGADLSVANKNGWTPLYSASNKGHVEVVKLLLQQPQVDAMSKDNNGRTALFHAARCGHYELVQLLLSKYPSELHTKDRYNTTPLFAASRNGHDKIAELLLTTGDTGIGFKDIFGRTPMWWARKSGNYQLIQLFYRHAQALGLQVDEHDASVESGPVPFRQASAWCDICTLCIADGSDYYKCGICDGGNF</sequence>
<dbReference type="PRINTS" id="PR01415">
    <property type="entry name" value="ANKYRIN"/>
</dbReference>
<feature type="repeat" description="ANK" evidence="1">
    <location>
        <begin position="390"/>
        <end position="422"/>
    </location>
</feature>
<dbReference type="InterPro" id="IPR036770">
    <property type="entry name" value="Ankyrin_rpt-contain_sf"/>
</dbReference>
<evidence type="ECO:0000256" key="1">
    <source>
        <dbReference type="PROSITE-ProRule" id="PRU00023"/>
    </source>
</evidence>
<dbReference type="PANTHER" id="PTHR24184">
    <property type="entry name" value="SI:CH211-189E2.2"/>
    <property type="match status" value="1"/>
</dbReference>
<dbReference type="AlphaFoldDB" id="A0AAN6RZI8"/>
<gene>
    <name evidence="2" type="ORF">QBC46DRAFT_428477</name>
</gene>
<name>A0AAN6RZI8_9PEZI</name>
<dbReference type="Proteomes" id="UP001303473">
    <property type="component" value="Unassembled WGS sequence"/>
</dbReference>
<feature type="repeat" description="ANK" evidence="1">
    <location>
        <begin position="456"/>
        <end position="478"/>
    </location>
</feature>
<feature type="repeat" description="ANK" evidence="1">
    <location>
        <begin position="423"/>
        <end position="455"/>
    </location>
</feature>
<evidence type="ECO:0000313" key="3">
    <source>
        <dbReference type="Proteomes" id="UP001303473"/>
    </source>
</evidence>
<dbReference type="PROSITE" id="PS50297">
    <property type="entry name" value="ANK_REP_REGION"/>
    <property type="match status" value="5"/>
</dbReference>
<dbReference type="Gene3D" id="1.25.40.20">
    <property type="entry name" value="Ankyrin repeat-containing domain"/>
    <property type="match status" value="3"/>
</dbReference>
<accession>A0AAN6RZI8</accession>
<dbReference type="Pfam" id="PF12796">
    <property type="entry name" value="Ank_2"/>
    <property type="match status" value="2"/>
</dbReference>
<dbReference type="Pfam" id="PF13606">
    <property type="entry name" value="Ank_3"/>
    <property type="match status" value="1"/>
</dbReference>
<evidence type="ECO:0000313" key="2">
    <source>
        <dbReference type="EMBL" id="KAK3934236.1"/>
    </source>
</evidence>
<reference evidence="3" key="1">
    <citation type="journal article" date="2023" name="Mol. Phylogenet. Evol.">
        <title>Genome-scale phylogeny and comparative genomics of the fungal order Sordariales.</title>
        <authorList>
            <person name="Hensen N."/>
            <person name="Bonometti L."/>
            <person name="Westerberg I."/>
            <person name="Brannstrom I.O."/>
            <person name="Guillou S."/>
            <person name="Cros-Aarteil S."/>
            <person name="Calhoun S."/>
            <person name="Haridas S."/>
            <person name="Kuo A."/>
            <person name="Mondo S."/>
            <person name="Pangilinan J."/>
            <person name="Riley R."/>
            <person name="LaButti K."/>
            <person name="Andreopoulos B."/>
            <person name="Lipzen A."/>
            <person name="Chen C."/>
            <person name="Yan M."/>
            <person name="Daum C."/>
            <person name="Ng V."/>
            <person name="Clum A."/>
            <person name="Steindorff A."/>
            <person name="Ohm R.A."/>
            <person name="Martin F."/>
            <person name="Silar P."/>
            <person name="Natvig D.O."/>
            <person name="Lalanne C."/>
            <person name="Gautier V."/>
            <person name="Ament-Velasquez S.L."/>
            <person name="Kruys A."/>
            <person name="Hutchinson M.I."/>
            <person name="Powell A.J."/>
            <person name="Barry K."/>
            <person name="Miller A.N."/>
            <person name="Grigoriev I.V."/>
            <person name="Debuchy R."/>
            <person name="Gladieux P."/>
            <person name="Hiltunen Thoren M."/>
            <person name="Johannesson H."/>
        </authorList>
    </citation>
    <scope>NUCLEOTIDE SEQUENCE [LARGE SCALE GENOMIC DNA]</scope>
    <source>
        <strain evidence="3">CBS 340.73</strain>
    </source>
</reference>
<keyword evidence="3" id="KW-1185">Reference proteome</keyword>
<dbReference type="EMBL" id="MU854012">
    <property type="protein sequence ID" value="KAK3934236.1"/>
    <property type="molecule type" value="Genomic_DNA"/>
</dbReference>
<dbReference type="SMART" id="SM00248">
    <property type="entry name" value="ANK"/>
    <property type="match status" value="8"/>
</dbReference>
<dbReference type="InterPro" id="IPR002110">
    <property type="entry name" value="Ankyrin_rpt"/>
</dbReference>